<keyword evidence="2" id="KW-0547">Nucleotide-binding</keyword>
<evidence type="ECO:0000256" key="1">
    <source>
        <dbReference type="ARBA" id="ARBA00022448"/>
    </source>
</evidence>
<sequence>MGVLLAIDDVNLSFGGVHALSGVSLDVEKGRVTSIIGPNGAGKTSLFNVISGFYTPQSGSIRFEKQELSDQAPYQRSPVGISRTFQNIALFSGLTVLENIKLGAHCQLSSGLLSSALWWGKAQREEAALSRRIDEEIIDLLDLREIRDRPIAGLPYGLQKRVELARALVGRPKLLMLDEPVAGMTSSEKQEMAGYIRRCVDEWSTTVLLIDHDMTMVMGLSDHVVVVNFGKVIASGAPAQMQEDPAVIAAYLGEN</sequence>
<dbReference type="Gene3D" id="3.40.50.300">
    <property type="entry name" value="P-loop containing nucleotide triphosphate hydrolases"/>
    <property type="match status" value="1"/>
</dbReference>
<dbReference type="CDD" id="cd03219">
    <property type="entry name" value="ABC_Mj1267_LivG_branched"/>
    <property type="match status" value="1"/>
</dbReference>
<proteinExistence type="predicted"/>
<dbReference type="Proteomes" id="UP000664779">
    <property type="component" value="Unassembled WGS sequence"/>
</dbReference>
<name>A0A939J8E0_9HYPH</name>
<evidence type="ECO:0000313" key="5">
    <source>
        <dbReference type="EMBL" id="MBO0344258.1"/>
    </source>
</evidence>
<dbReference type="FunFam" id="3.40.50.300:FF:000421">
    <property type="entry name" value="Branched-chain amino acid ABC transporter ATP-binding protein"/>
    <property type="match status" value="1"/>
</dbReference>
<evidence type="ECO:0000256" key="3">
    <source>
        <dbReference type="ARBA" id="ARBA00022840"/>
    </source>
</evidence>
<dbReference type="GO" id="GO:0016887">
    <property type="term" value="F:ATP hydrolysis activity"/>
    <property type="evidence" value="ECO:0007669"/>
    <property type="project" value="InterPro"/>
</dbReference>
<dbReference type="EMBL" id="JAFLNF010000001">
    <property type="protein sequence ID" value="MBO0344258.1"/>
    <property type="molecule type" value="Genomic_DNA"/>
</dbReference>
<evidence type="ECO:0000256" key="2">
    <source>
        <dbReference type="ARBA" id="ARBA00022741"/>
    </source>
</evidence>
<keyword evidence="3 5" id="KW-0067">ATP-binding</keyword>
<dbReference type="InterPro" id="IPR051120">
    <property type="entry name" value="ABC_AA/LPS_Transport"/>
</dbReference>
<keyword evidence="6" id="KW-1185">Reference proteome</keyword>
<dbReference type="InterPro" id="IPR003593">
    <property type="entry name" value="AAA+_ATPase"/>
</dbReference>
<dbReference type="RefSeq" id="WP_206938186.1">
    <property type="nucleotide sequence ID" value="NZ_JAFLNF010000001.1"/>
</dbReference>
<dbReference type="Pfam" id="PF12399">
    <property type="entry name" value="BCA_ABC_TP_C"/>
    <property type="match status" value="1"/>
</dbReference>
<dbReference type="SMART" id="SM00382">
    <property type="entry name" value="AAA"/>
    <property type="match status" value="1"/>
</dbReference>
<dbReference type="PANTHER" id="PTHR45772:SF1">
    <property type="entry name" value="ABC TRANSPORTER ATP-BINDING PROTEIN"/>
    <property type="match status" value="1"/>
</dbReference>
<accession>A0A939J8E0</accession>
<dbReference type="PANTHER" id="PTHR45772">
    <property type="entry name" value="CONSERVED COMPONENT OF ABC TRANSPORTER FOR NATURAL AMINO ACIDS-RELATED"/>
    <property type="match status" value="1"/>
</dbReference>
<dbReference type="AlphaFoldDB" id="A0A939J8E0"/>
<protein>
    <submittedName>
        <fullName evidence="5">ABC transporter ATP-binding protein</fullName>
    </submittedName>
</protein>
<dbReference type="GO" id="GO:0005524">
    <property type="term" value="F:ATP binding"/>
    <property type="evidence" value="ECO:0007669"/>
    <property type="project" value="UniProtKB-KW"/>
</dbReference>
<comment type="caution">
    <text evidence="5">The sequence shown here is derived from an EMBL/GenBank/DDBJ whole genome shotgun (WGS) entry which is preliminary data.</text>
</comment>
<organism evidence="5 6">
    <name type="scientific">Roseibium limicola</name>
    <dbReference type="NCBI Taxonomy" id="2816037"/>
    <lineage>
        <taxon>Bacteria</taxon>
        <taxon>Pseudomonadati</taxon>
        <taxon>Pseudomonadota</taxon>
        <taxon>Alphaproteobacteria</taxon>
        <taxon>Hyphomicrobiales</taxon>
        <taxon>Stappiaceae</taxon>
        <taxon>Roseibium</taxon>
    </lineage>
</organism>
<gene>
    <name evidence="5" type="ORF">J0X15_03400</name>
</gene>
<dbReference type="PROSITE" id="PS50893">
    <property type="entry name" value="ABC_TRANSPORTER_2"/>
    <property type="match status" value="1"/>
</dbReference>
<evidence type="ECO:0000313" key="6">
    <source>
        <dbReference type="Proteomes" id="UP000664779"/>
    </source>
</evidence>
<reference evidence="5" key="1">
    <citation type="submission" date="2021-03" db="EMBL/GenBank/DDBJ databases">
        <title>Roseibium sp. CAU 1637 isolated from Incheon.</title>
        <authorList>
            <person name="Kim W."/>
        </authorList>
    </citation>
    <scope>NUCLEOTIDE SEQUENCE</scope>
    <source>
        <strain evidence="5">CAU 1637</strain>
    </source>
</reference>
<feature type="domain" description="ABC transporter" evidence="4">
    <location>
        <begin position="5"/>
        <end position="254"/>
    </location>
</feature>
<dbReference type="SUPFAM" id="SSF52540">
    <property type="entry name" value="P-loop containing nucleoside triphosphate hydrolases"/>
    <property type="match status" value="1"/>
</dbReference>
<dbReference type="InterPro" id="IPR027417">
    <property type="entry name" value="P-loop_NTPase"/>
</dbReference>
<dbReference type="Pfam" id="PF00005">
    <property type="entry name" value="ABC_tran"/>
    <property type="match status" value="1"/>
</dbReference>
<dbReference type="InterPro" id="IPR003439">
    <property type="entry name" value="ABC_transporter-like_ATP-bd"/>
</dbReference>
<dbReference type="InterPro" id="IPR032823">
    <property type="entry name" value="BCA_ABC_TP_C"/>
</dbReference>
<evidence type="ECO:0000259" key="4">
    <source>
        <dbReference type="PROSITE" id="PS50893"/>
    </source>
</evidence>
<dbReference type="GO" id="GO:0005886">
    <property type="term" value="C:plasma membrane"/>
    <property type="evidence" value="ECO:0007669"/>
    <property type="project" value="TreeGrafter"/>
</dbReference>
<keyword evidence="1" id="KW-0813">Transport</keyword>